<dbReference type="Proteomes" id="UP001367771">
    <property type="component" value="Unassembled WGS sequence"/>
</dbReference>
<organism evidence="1 2">
    <name type="scientific">Sphingomonas kyungheensis</name>
    <dbReference type="NCBI Taxonomy" id="1069987"/>
    <lineage>
        <taxon>Bacteria</taxon>
        <taxon>Pseudomonadati</taxon>
        <taxon>Pseudomonadota</taxon>
        <taxon>Alphaproteobacteria</taxon>
        <taxon>Sphingomonadales</taxon>
        <taxon>Sphingomonadaceae</taxon>
        <taxon>Sphingomonas</taxon>
    </lineage>
</organism>
<gene>
    <name evidence="1" type="ORF">V8201_06225</name>
</gene>
<name>A0ABU8H114_9SPHN</name>
<accession>A0ABU8H114</accession>
<keyword evidence="2" id="KW-1185">Reference proteome</keyword>
<evidence type="ECO:0000313" key="1">
    <source>
        <dbReference type="EMBL" id="MEI5686672.1"/>
    </source>
</evidence>
<proteinExistence type="predicted"/>
<protein>
    <submittedName>
        <fullName evidence="1">Uncharacterized protein</fullName>
    </submittedName>
</protein>
<dbReference type="RefSeq" id="WP_037530372.1">
    <property type="nucleotide sequence ID" value="NZ_JBBBDM010000002.1"/>
</dbReference>
<dbReference type="EMBL" id="JBBBDM010000002">
    <property type="protein sequence ID" value="MEI5686672.1"/>
    <property type="molecule type" value="Genomic_DNA"/>
</dbReference>
<comment type="caution">
    <text evidence="1">The sequence shown here is derived from an EMBL/GenBank/DDBJ whole genome shotgun (WGS) entry which is preliminary data.</text>
</comment>
<reference evidence="1 2" key="1">
    <citation type="journal article" date="2013" name="Int. J. Syst. Evol. Microbiol.">
        <title>Sphingomonas kyungheensis sp. nov., a bacterium with ginsenoside-converting activity isolated from soil of a ginseng field.</title>
        <authorList>
            <person name="Son H.M."/>
            <person name="Yang J.E."/>
            <person name="Park Y."/>
            <person name="Han C.K."/>
            <person name="Kim S.G."/>
            <person name="Kook M."/>
            <person name="Yi T.H."/>
        </authorList>
    </citation>
    <scope>NUCLEOTIDE SEQUENCE [LARGE SCALE GENOMIC DNA]</scope>
    <source>
        <strain evidence="1 2">LMG 26582</strain>
    </source>
</reference>
<sequence length="61" mass="6685">MSTNQDPIPPRIRAELLQRAIGLGEELIRLSDDLGLTVAGLHVCQGVEMMREEADRLLGEG</sequence>
<evidence type="ECO:0000313" key="2">
    <source>
        <dbReference type="Proteomes" id="UP001367771"/>
    </source>
</evidence>